<protein>
    <submittedName>
        <fullName evidence="1">Uncharacterized protein</fullName>
    </submittedName>
</protein>
<name>A0A938WMN6_9BACT</name>
<dbReference type="Proteomes" id="UP000764045">
    <property type="component" value="Unassembled WGS sequence"/>
</dbReference>
<keyword evidence="2" id="KW-1185">Reference proteome</keyword>
<proteinExistence type="predicted"/>
<accession>A0A938WMN6</accession>
<reference evidence="1 2" key="1">
    <citation type="journal article" date="2021" name="Sci. Rep.">
        <title>The distribution of antibiotic resistance genes in chicken gut microbiota commensals.</title>
        <authorList>
            <person name="Juricova H."/>
            <person name="Matiasovicova J."/>
            <person name="Kubasova T."/>
            <person name="Cejkova D."/>
            <person name="Rychlik I."/>
        </authorList>
    </citation>
    <scope>NUCLEOTIDE SEQUENCE [LARGE SCALE GENOMIC DNA]</scope>
    <source>
        <strain evidence="1 2">An819</strain>
    </source>
</reference>
<evidence type="ECO:0000313" key="1">
    <source>
        <dbReference type="EMBL" id="MBM6661772.1"/>
    </source>
</evidence>
<dbReference type="RefSeq" id="WP_205109540.1">
    <property type="nucleotide sequence ID" value="NZ_CAWUJD010000001.1"/>
</dbReference>
<organism evidence="1 2">
    <name type="scientific">Marseilla massiliensis</name>
    <dbReference type="NCBI Taxonomy" id="1841864"/>
    <lineage>
        <taxon>Bacteria</taxon>
        <taxon>Pseudomonadati</taxon>
        <taxon>Bacteroidota</taxon>
        <taxon>Bacteroidia</taxon>
        <taxon>Bacteroidales</taxon>
        <taxon>Prevotellaceae</taxon>
        <taxon>Marseilla</taxon>
    </lineage>
</organism>
<dbReference type="EMBL" id="JACJJL010000012">
    <property type="protein sequence ID" value="MBM6661772.1"/>
    <property type="molecule type" value="Genomic_DNA"/>
</dbReference>
<gene>
    <name evidence="1" type="ORF">H6B30_08445</name>
</gene>
<sequence>MMAINFEHLLNVYGVDMVWKDRAASLNQSGDAPEVETVNLVSVNDFISTHLPVIPFFRLQK</sequence>
<comment type="caution">
    <text evidence="1">The sequence shown here is derived from an EMBL/GenBank/DDBJ whole genome shotgun (WGS) entry which is preliminary data.</text>
</comment>
<dbReference type="AlphaFoldDB" id="A0A938WMN6"/>
<evidence type="ECO:0000313" key="2">
    <source>
        <dbReference type="Proteomes" id="UP000764045"/>
    </source>
</evidence>